<sequence>MIRSVLSFISIILILVLSSNTYAQNQDSTFFQKTSTRIIESFHKSINHSKLKEDGLIVKDILTCEISSEYAEQINLPWYDSRKLKDSIVSIQEKDDEIIVQFIIHEISYPIISWQTNIEINDHNTLSLICFPIAEAMGHYPRYTPICISIHFEKVKEVELKSVTLNKRNKYDGYFGK</sequence>
<accession>A0A2U2XBQ7</accession>
<dbReference type="Proteomes" id="UP000245370">
    <property type="component" value="Unassembled WGS sequence"/>
</dbReference>
<feature type="signal peptide" evidence="1">
    <location>
        <begin position="1"/>
        <end position="23"/>
    </location>
</feature>
<reference evidence="2 3" key="2">
    <citation type="submission" date="2018-05" db="EMBL/GenBank/DDBJ databases">
        <authorList>
            <person name="Lanie J.A."/>
            <person name="Ng W.-L."/>
            <person name="Kazmierczak K.M."/>
            <person name="Andrzejewski T.M."/>
            <person name="Davidsen T.M."/>
            <person name="Wayne K.J."/>
            <person name="Tettelin H."/>
            <person name="Glass J.I."/>
            <person name="Rusch D."/>
            <person name="Podicherti R."/>
            <person name="Tsui H.-C.T."/>
            <person name="Winkler M.E."/>
        </authorList>
    </citation>
    <scope>NUCLEOTIDE SEQUENCE [LARGE SCALE GENOMIC DNA]</scope>
    <source>
        <strain evidence="2 3">C305</strain>
    </source>
</reference>
<dbReference type="AlphaFoldDB" id="A0A2U2XBQ7"/>
<keyword evidence="3" id="KW-1185">Reference proteome</keyword>
<reference evidence="2 3" key="1">
    <citation type="submission" date="2018-05" db="EMBL/GenBank/DDBJ databases">
        <title>Brumimicrobium oceani sp. nov., isolated from coastal sediment.</title>
        <authorList>
            <person name="Kou Y."/>
        </authorList>
    </citation>
    <scope>NUCLEOTIDE SEQUENCE [LARGE SCALE GENOMIC DNA]</scope>
    <source>
        <strain evidence="2 3">C305</strain>
    </source>
</reference>
<evidence type="ECO:0000256" key="1">
    <source>
        <dbReference type="SAM" id="SignalP"/>
    </source>
</evidence>
<gene>
    <name evidence="2" type="ORF">DIT68_09860</name>
</gene>
<organism evidence="2 3">
    <name type="scientific">Brumimicrobium oceani</name>
    <dbReference type="NCBI Taxonomy" id="2100725"/>
    <lineage>
        <taxon>Bacteria</taxon>
        <taxon>Pseudomonadati</taxon>
        <taxon>Bacteroidota</taxon>
        <taxon>Flavobacteriia</taxon>
        <taxon>Flavobacteriales</taxon>
        <taxon>Crocinitomicaceae</taxon>
        <taxon>Brumimicrobium</taxon>
    </lineage>
</organism>
<name>A0A2U2XBQ7_9FLAO</name>
<feature type="chain" id="PRO_5015589187" evidence="1">
    <location>
        <begin position="24"/>
        <end position="177"/>
    </location>
</feature>
<proteinExistence type="predicted"/>
<dbReference type="EMBL" id="QFRJ01000007">
    <property type="protein sequence ID" value="PWH85234.1"/>
    <property type="molecule type" value="Genomic_DNA"/>
</dbReference>
<protein>
    <submittedName>
        <fullName evidence="2">Uncharacterized protein</fullName>
    </submittedName>
</protein>
<keyword evidence="1" id="KW-0732">Signal</keyword>
<evidence type="ECO:0000313" key="2">
    <source>
        <dbReference type="EMBL" id="PWH85234.1"/>
    </source>
</evidence>
<dbReference type="RefSeq" id="WP_109359637.1">
    <property type="nucleotide sequence ID" value="NZ_QFRJ01000007.1"/>
</dbReference>
<evidence type="ECO:0000313" key="3">
    <source>
        <dbReference type="Proteomes" id="UP000245370"/>
    </source>
</evidence>
<comment type="caution">
    <text evidence="2">The sequence shown here is derived from an EMBL/GenBank/DDBJ whole genome shotgun (WGS) entry which is preliminary data.</text>
</comment>